<sequence>MAPRKLQRVRKATFDDVIRIQTTRKDNMKAETARGCNENSKLDKFEKVELFEEARARSEPVEIKVFERGKPTSISTRPDLLS</sequence>
<comment type="caution">
    <text evidence="1">The sequence shown here is derived from an EMBL/GenBank/DDBJ whole genome shotgun (WGS) entry which is preliminary data.</text>
</comment>
<name>A0A2P5E7W5_TREOI</name>
<evidence type="ECO:0000313" key="1">
    <source>
        <dbReference type="EMBL" id="PON81632.1"/>
    </source>
</evidence>
<dbReference type="InParanoid" id="A0A2P5E7W5"/>
<dbReference type="AlphaFoldDB" id="A0A2P5E7W5"/>
<evidence type="ECO:0000313" key="2">
    <source>
        <dbReference type="Proteomes" id="UP000237000"/>
    </source>
</evidence>
<dbReference type="EMBL" id="JXTC01000212">
    <property type="protein sequence ID" value="PON81632.1"/>
    <property type="molecule type" value="Genomic_DNA"/>
</dbReference>
<proteinExistence type="predicted"/>
<dbReference type="Proteomes" id="UP000237000">
    <property type="component" value="Unassembled WGS sequence"/>
</dbReference>
<accession>A0A2P5E7W5</accession>
<organism evidence="1 2">
    <name type="scientific">Trema orientale</name>
    <name type="common">Charcoal tree</name>
    <name type="synonym">Celtis orientalis</name>
    <dbReference type="NCBI Taxonomy" id="63057"/>
    <lineage>
        <taxon>Eukaryota</taxon>
        <taxon>Viridiplantae</taxon>
        <taxon>Streptophyta</taxon>
        <taxon>Embryophyta</taxon>
        <taxon>Tracheophyta</taxon>
        <taxon>Spermatophyta</taxon>
        <taxon>Magnoliopsida</taxon>
        <taxon>eudicotyledons</taxon>
        <taxon>Gunneridae</taxon>
        <taxon>Pentapetalae</taxon>
        <taxon>rosids</taxon>
        <taxon>fabids</taxon>
        <taxon>Rosales</taxon>
        <taxon>Cannabaceae</taxon>
        <taxon>Trema</taxon>
    </lineage>
</organism>
<keyword evidence="2" id="KW-1185">Reference proteome</keyword>
<reference evidence="2" key="1">
    <citation type="submission" date="2016-06" db="EMBL/GenBank/DDBJ databases">
        <title>Parallel loss of symbiosis genes in relatives of nitrogen-fixing non-legume Parasponia.</title>
        <authorList>
            <person name="Van Velzen R."/>
            <person name="Holmer R."/>
            <person name="Bu F."/>
            <person name="Rutten L."/>
            <person name="Van Zeijl A."/>
            <person name="Liu W."/>
            <person name="Santuari L."/>
            <person name="Cao Q."/>
            <person name="Sharma T."/>
            <person name="Shen D."/>
            <person name="Roswanjaya Y."/>
            <person name="Wardhani T."/>
            <person name="Kalhor M.S."/>
            <person name="Jansen J."/>
            <person name="Van den Hoogen J."/>
            <person name="Gungor B."/>
            <person name="Hartog M."/>
            <person name="Hontelez J."/>
            <person name="Verver J."/>
            <person name="Yang W.-C."/>
            <person name="Schijlen E."/>
            <person name="Repin R."/>
            <person name="Schilthuizen M."/>
            <person name="Schranz E."/>
            <person name="Heidstra R."/>
            <person name="Miyata K."/>
            <person name="Fedorova E."/>
            <person name="Kohlen W."/>
            <person name="Bisseling T."/>
            <person name="Smit S."/>
            <person name="Geurts R."/>
        </authorList>
    </citation>
    <scope>NUCLEOTIDE SEQUENCE [LARGE SCALE GENOMIC DNA]</scope>
    <source>
        <strain evidence="2">cv. RG33-2</strain>
    </source>
</reference>
<gene>
    <name evidence="1" type="ORF">TorRG33x02_225860</name>
</gene>
<protein>
    <submittedName>
        <fullName evidence="1">Uncharacterized protein</fullName>
    </submittedName>
</protein>